<dbReference type="InterPro" id="IPR008135">
    <property type="entry name" value="Competence-induced_CinA"/>
</dbReference>
<evidence type="ECO:0000259" key="2">
    <source>
        <dbReference type="SMART" id="SM00852"/>
    </source>
</evidence>
<evidence type="ECO:0000256" key="1">
    <source>
        <dbReference type="HAMAP-Rule" id="MF_00226"/>
    </source>
</evidence>
<feature type="domain" description="MoaB/Mog" evidence="2">
    <location>
        <begin position="4"/>
        <end position="173"/>
    </location>
</feature>
<dbReference type="HAMAP" id="MF_00226_B">
    <property type="entry name" value="CinA_B"/>
    <property type="match status" value="1"/>
</dbReference>
<dbReference type="NCBIfam" id="NF001813">
    <property type="entry name" value="PRK00549.1"/>
    <property type="match status" value="1"/>
</dbReference>
<dbReference type="InterPro" id="IPR036653">
    <property type="entry name" value="CinA-like_C"/>
</dbReference>
<evidence type="ECO:0000313" key="3">
    <source>
        <dbReference type="EMBL" id="MBC8757495.1"/>
    </source>
</evidence>
<gene>
    <name evidence="3" type="ORF">H2O64_22685</name>
</gene>
<sequence>MIAEIITIGDEILIGQIVDTNSVFISKALNEIGVSVHQITSIQDDKQHILEALEAAKAKADVVLITGGLGPTKDDITKHTLCEYFQDELIKNDAVLAHIEELFAKYITSSIISNMNRDQALVPSKAQILMNQYGTAPGMWLEKDNTVFVSMPGVPYEMRGLMTNQIIPKLQEEFERPFIYHKTILTYGMGESSIAMKIEDWENNLPENVKLAYLPNFGKVRLRLTGKGKDKAQIINAVDEYAQKLYPIIGDIIQGIEGKSSIITQIGELLVAKGQKLAAAESCTGGRVAAQITQESGVSAFFNGSAVTYAVQSKIDLLGVPEALIKQHSVVSAEVVEAMAKGAQKIYHADYAIATTGNAGPSKGNSDAEVGTVFIGIATPSGIISQEFNFGQPREKVVNKAVTKAFQMLLEEILKNSK</sequence>
<dbReference type="Proteomes" id="UP000619238">
    <property type="component" value="Unassembled WGS sequence"/>
</dbReference>
<keyword evidence="4" id="KW-1185">Reference proteome</keyword>
<dbReference type="InterPro" id="IPR008136">
    <property type="entry name" value="CinA_C"/>
</dbReference>
<dbReference type="Pfam" id="PF02464">
    <property type="entry name" value="CinA"/>
    <property type="match status" value="1"/>
</dbReference>
<dbReference type="SUPFAM" id="SSF142433">
    <property type="entry name" value="CinA-like"/>
    <property type="match status" value="1"/>
</dbReference>
<dbReference type="Gene3D" id="3.90.950.20">
    <property type="entry name" value="CinA-like"/>
    <property type="match status" value="1"/>
</dbReference>
<organism evidence="3 4">
    <name type="scientific">Kordia aestuariivivens</name>
    <dbReference type="NCBI Taxonomy" id="2759037"/>
    <lineage>
        <taxon>Bacteria</taxon>
        <taxon>Pseudomonadati</taxon>
        <taxon>Bacteroidota</taxon>
        <taxon>Flavobacteriia</taxon>
        <taxon>Flavobacteriales</taxon>
        <taxon>Flavobacteriaceae</taxon>
        <taxon>Kordia</taxon>
    </lineage>
</organism>
<dbReference type="PANTHER" id="PTHR13939">
    <property type="entry name" value="NICOTINAMIDE-NUCLEOTIDE AMIDOHYDROLASE PNCC"/>
    <property type="match status" value="1"/>
</dbReference>
<dbReference type="SMART" id="SM00852">
    <property type="entry name" value="MoCF_biosynth"/>
    <property type="match status" value="1"/>
</dbReference>
<dbReference type="CDD" id="cd00885">
    <property type="entry name" value="cinA"/>
    <property type="match status" value="1"/>
</dbReference>
<dbReference type="EMBL" id="JACGWS010000021">
    <property type="protein sequence ID" value="MBC8757495.1"/>
    <property type="molecule type" value="Genomic_DNA"/>
</dbReference>
<dbReference type="InterPro" id="IPR050101">
    <property type="entry name" value="CinA"/>
</dbReference>
<dbReference type="Pfam" id="PF00994">
    <property type="entry name" value="MoCF_biosynth"/>
    <property type="match status" value="1"/>
</dbReference>
<dbReference type="NCBIfam" id="TIGR00177">
    <property type="entry name" value="molyb_syn"/>
    <property type="match status" value="1"/>
</dbReference>
<dbReference type="InterPro" id="IPR001453">
    <property type="entry name" value="MoaB/Mog_dom"/>
</dbReference>
<dbReference type="PANTHER" id="PTHR13939:SF0">
    <property type="entry name" value="NMN AMIDOHYDROLASE-LIKE PROTEIN YFAY"/>
    <property type="match status" value="1"/>
</dbReference>
<proteinExistence type="inferred from homology"/>
<dbReference type="InterPro" id="IPR041424">
    <property type="entry name" value="CinA_KH"/>
</dbReference>
<dbReference type="Gene3D" id="3.40.980.10">
    <property type="entry name" value="MoaB/Mog-like domain"/>
    <property type="match status" value="1"/>
</dbReference>
<dbReference type="Gene3D" id="3.30.70.2860">
    <property type="match status" value="1"/>
</dbReference>
<dbReference type="NCBIfam" id="TIGR00199">
    <property type="entry name" value="PncC_domain"/>
    <property type="match status" value="1"/>
</dbReference>
<dbReference type="NCBIfam" id="TIGR00200">
    <property type="entry name" value="cinA_nterm"/>
    <property type="match status" value="1"/>
</dbReference>
<dbReference type="Pfam" id="PF18146">
    <property type="entry name" value="CinA_KH"/>
    <property type="match status" value="1"/>
</dbReference>
<evidence type="ECO:0000313" key="4">
    <source>
        <dbReference type="Proteomes" id="UP000619238"/>
    </source>
</evidence>
<dbReference type="SUPFAM" id="SSF53218">
    <property type="entry name" value="Molybdenum cofactor biosynthesis proteins"/>
    <property type="match status" value="1"/>
</dbReference>
<accession>A0ABR7QG05</accession>
<dbReference type="PIRSF" id="PIRSF006728">
    <property type="entry name" value="CinA"/>
    <property type="match status" value="1"/>
</dbReference>
<dbReference type="InterPro" id="IPR036425">
    <property type="entry name" value="MoaB/Mog-like_dom_sf"/>
</dbReference>
<comment type="caution">
    <text evidence="3">The sequence shown here is derived from an EMBL/GenBank/DDBJ whole genome shotgun (WGS) entry which is preliminary data.</text>
</comment>
<name>A0ABR7QG05_9FLAO</name>
<reference evidence="3 4" key="1">
    <citation type="submission" date="2020-07" db="EMBL/GenBank/DDBJ databases">
        <title>Description of Kordia aestuariivivens sp. nov., isolated from a tidal flat.</title>
        <authorList>
            <person name="Park S."/>
            <person name="Yoon J.-H."/>
        </authorList>
    </citation>
    <scope>NUCLEOTIDE SEQUENCE [LARGE SCALE GENOMIC DNA]</scope>
    <source>
        <strain evidence="3 4">YSTF-M3</strain>
    </source>
</reference>
<dbReference type="RefSeq" id="WP_187564538.1">
    <property type="nucleotide sequence ID" value="NZ_JACGWS010000021.1"/>
</dbReference>
<comment type="similarity">
    <text evidence="1">Belongs to the CinA family.</text>
</comment>
<protein>
    <recommendedName>
        <fullName evidence="1">CinA-like protein</fullName>
    </recommendedName>
</protein>